<dbReference type="GO" id="GO:0003676">
    <property type="term" value="F:nucleic acid binding"/>
    <property type="evidence" value="ECO:0007669"/>
    <property type="project" value="InterPro"/>
</dbReference>
<organism evidence="2">
    <name type="scientific">Clostridioides difficile</name>
    <name type="common">Peptoclostridium difficile</name>
    <dbReference type="NCBI Taxonomy" id="1496"/>
    <lineage>
        <taxon>Bacteria</taxon>
        <taxon>Bacillati</taxon>
        <taxon>Bacillota</taxon>
        <taxon>Clostridia</taxon>
        <taxon>Peptostreptococcales</taxon>
        <taxon>Peptostreptococcaceae</taxon>
        <taxon>Clostridioides</taxon>
    </lineage>
</organism>
<protein>
    <submittedName>
        <fullName evidence="2">DNA modification methylase</fullName>
    </submittedName>
</protein>
<evidence type="ECO:0000259" key="1">
    <source>
        <dbReference type="Pfam" id="PF07669"/>
    </source>
</evidence>
<dbReference type="AlphaFoldDB" id="A0A381KM97"/>
<accession>A0A381KM97</accession>
<dbReference type="GO" id="GO:0009007">
    <property type="term" value="F:site-specific DNA-methyltransferase (adenine-specific) activity"/>
    <property type="evidence" value="ECO:0007669"/>
    <property type="project" value="UniProtKB-EC"/>
</dbReference>
<dbReference type="EMBL" id="UFWD01000003">
    <property type="protein sequence ID" value="SUY83768.1"/>
    <property type="molecule type" value="Genomic_DNA"/>
</dbReference>
<reference evidence="2" key="1">
    <citation type="submission" date="2018-06" db="EMBL/GenBank/DDBJ databases">
        <authorList>
            <consortium name="Pathogen Informatics"/>
            <person name="Doyle S."/>
        </authorList>
    </citation>
    <scope>NUCLEOTIDE SEQUENCE</scope>
    <source>
        <strain evidence="2">NCTC13307</strain>
    </source>
</reference>
<dbReference type="InterPro" id="IPR011639">
    <property type="entry name" value="MethylTrfase_TaqI-like_dom"/>
</dbReference>
<dbReference type="REBASE" id="401083">
    <property type="entry name" value="M.Cdi13307ORF4900P"/>
</dbReference>
<gene>
    <name evidence="2" type="ORF">NCTC13307_04901</name>
</gene>
<proteinExistence type="predicted"/>
<keyword evidence="2" id="KW-0808">Transferase</keyword>
<dbReference type="InterPro" id="IPR002052">
    <property type="entry name" value="DNA_methylase_N6_adenine_CS"/>
</dbReference>
<feature type="domain" description="Type II methyltransferase M.TaqI-like" evidence="1">
    <location>
        <begin position="2"/>
        <end position="68"/>
    </location>
</feature>
<evidence type="ECO:0000313" key="2">
    <source>
        <dbReference type="EMBL" id="SUY83768.1"/>
    </source>
</evidence>
<dbReference type="InterPro" id="IPR029063">
    <property type="entry name" value="SAM-dependent_MTases_sf"/>
</dbReference>
<sequence length="72" mass="8364">MGADIDEKAISILKDSLTNKKVVNDLDESDIKINLFCCDSLKKKWRYKFDYIVGNPPYIGHKNLKRNIKNFS</sequence>
<dbReference type="GO" id="GO:0006304">
    <property type="term" value="P:DNA modification"/>
    <property type="evidence" value="ECO:0007669"/>
    <property type="project" value="InterPro"/>
</dbReference>
<dbReference type="SUPFAM" id="SSF53335">
    <property type="entry name" value="S-adenosyl-L-methionine-dependent methyltransferases"/>
    <property type="match status" value="1"/>
</dbReference>
<dbReference type="GO" id="GO:0032259">
    <property type="term" value="P:methylation"/>
    <property type="evidence" value="ECO:0007669"/>
    <property type="project" value="UniProtKB-KW"/>
</dbReference>
<dbReference type="PROSITE" id="PS00092">
    <property type="entry name" value="N6_MTASE"/>
    <property type="match status" value="1"/>
</dbReference>
<keyword evidence="2" id="KW-0489">Methyltransferase</keyword>
<name>A0A381KM97_CLODI</name>
<dbReference type="Pfam" id="PF07669">
    <property type="entry name" value="Eco57I"/>
    <property type="match status" value="1"/>
</dbReference>
<dbReference type="Gene3D" id="3.40.50.150">
    <property type="entry name" value="Vaccinia Virus protein VP39"/>
    <property type="match status" value="1"/>
</dbReference>